<evidence type="ECO:0000313" key="3">
    <source>
        <dbReference type="Proteomes" id="UP000053617"/>
    </source>
</evidence>
<dbReference type="Proteomes" id="UP000053617">
    <property type="component" value="Unassembled WGS sequence"/>
</dbReference>
<dbReference type="RefSeq" id="XP_013267169.1">
    <property type="nucleotide sequence ID" value="XM_013411715.1"/>
</dbReference>
<feature type="region of interest" description="Disordered" evidence="1">
    <location>
        <begin position="19"/>
        <end position="78"/>
    </location>
</feature>
<dbReference type="EMBL" id="KN847484">
    <property type="protein sequence ID" value="KIW99956.1"/>
    <property type="molecule type" value="Genomic_DNA"/>
</dbReference>
<sequence>MSITTTTNPTSRAVLEVLTDYDLHHSGDPQRSGPPEHPKPQARAPEPYNNPHWWPNDHRRIPPYRPVNRNLDRSQRPAGVNRIERAFIFTMLRGVQLEANISTLWRHTGGKLNDKIFRYDIGGER</sequence>
<evidence type="ECO:0000256" key="1">
    <source>
        <dbReference type="SAM" id="MobiDB-lite"/>
    </source>
</evidence>
<gene>
    <name evidence="2" type="ORF">Z518_10884</name>
</gene>
<dbReference type="VEuPathDB" id="FungiDB:Z518_10884"/>
<dbReference type="HOGENOM" id="CLU_141137_1_0_1"/>
<organism evidence="2 3">
    <name type="scientific">Rhinocladiella mackenziei CBS 650.93</name>
    <dbReference type="NCBI Taxonomy" id="1442369"/>
    <lineage>
        <taxon>Eukaryota</taxon>
        <taxon>Fungi</taxon>
        <taxon>Dikarya</taxon>
        <taxon>Ascomycota</taxon>
        <taxon>Pezizomycotina</taxon>
        <taxon>Eurotiomycetes</taxon>
        <taxon>Chaetothyriomycetidae</taxon>
        <taxon>Chaetothyriales</taxon>
        <taxon>Herpotrichiellaceae</taxon>
        <taxon>Rhinocladiella</taxon>
    </lineage>
</organism>
<name>A0A0D2FCZ3_9EURO</name>
<accession>A0A0D2FCZ3</accession>
<keyword evidence="3" id="KW-1185">Reference proteome</keyword>
<dbReference type="AlphaFoldDB" id="A0A0D2FCZ3"/>
<proteinExistence type="predicted"/>
<protein>
    <submittedName>
        <fullName evidence="2">Rhinocladiella mackenziei CBS 650.93 unplaced genomic scaffold supercont1.10, whole genome shotgun sequence</fullName>
    </submittedName>
</protein>
<dbReference type="OrthoDB" id="5201563at2759"/>
<feature type="compositionally biased region" description="Basic and acidic residues" evidence="1">
    <location>
        <begin position="21"/>
        <end position="39"/>
    </location>
</feature>
<reference evidence="2 3" key="1">
    <citation type="submission" date="2015-01" db="EMBL/GenBank/DDBJ databases">
        <title>The Genome Sequence of Rhinocladiella mackenzie CBS 650.93.</title>
        <authorList>
            <consortium name="The Broad Institute Genomics Platform"/>
            <person name="Cuomo C."/>
            <person name="de Hoog S."/>
            <person name="Gorbushina A."/>
            <person name="Stielow B."/>
            <person name="Teixiera M."/>
            <person name="Abouelleil A."/>
            <person name="Chapman S.B."/>
            <person name="Priest M."/>
            <person name="Young S.K."/>
            <person name="Wortman J."/>
            <person name="Nusbaum C."/>
            <person name="Birren B."/>
        </authorList>
    </citation>
    <scope>NUCLEOTIDE SEQUENCE [LARGE SCALE GENOMIC DNA]</scope>
    <source>
        <strain evidence="2 3">CBS 650.93</strain>
    </source>
</reference>
<evidence type="ECO:0000313" key="2">
    <source>
        <dbReference type="EMBL" id="KIW99956.1"/>
    </source>
</evidence>
<dbReference type="GeneID" id="25298955"/>